<sequence length="212" mass="25469">MKWIHFLINCNITYYIYKLNQEDTIIMDSCLPKINKMIIILYGSILCVKIFSNQEVLPIAILNNQNLFKIEELKSYNKFYYQLKALEKTYIITFNSENIYKKKIKKYLLTNILCSYENTLKQYEIMSEIISQKYIKKRIFQIILLLLLKFGKINQNRVYLPFKISYKNLASLTGTNKTTVGKIIKQMNRDKIIHYYKKKRICTYNIFNLILE</sequence>
<dbReference type="InterPro" id="IPR014710">
    <property type="entry name" value="RmlC-like_jellyroll"/>
</dbReference>
<dbReference type="SUPFAM" id="SSF46785">
    <property type="entry name" value="Winged helix' DNA-binding domain"/>
    <property type="match status" value="1"/>
</dbReference>
<reference evidence="1" key="1">
    <citation type="journal article" date="2017" name="J. Phycol.">
        <title>Analysis of chloroplast genomes and a supermatrix inform reclassification of the Rhodomelaceae (Rhodophyta).</title>
        <authorList>
            <person name="Diaz-Tapia P."/>
            <person name="Maggs C.A."/>
            <person name="West J.A."/>
            <person name="Verbruggen H."/>
        </authorList>
    </citation>
    <scope>NUCLEOTIDE SEQUENCE</scope>
    <source>
        <strain evidence="1">JW2841</strain>
    </source>
</reference>
<dbReference type="AlphaFoldDB" id="A0A1Z1M4E2"/>
<proteinExistence type="predicted"/>
<dbReference type="Gene3D" id="2.60.120.10">
    <property type="entry name" value="Jelly Rolls"/>
    <property type="match status" value="1"/>
</dbReference>
<keyword evidence="1" id="KW-0150">Chloroplast</keyword>
<dbReference type="GeneID" id="33353882"/>
<name>A0A1Z1M4E2_OSMFI</name>
<dbReference type="RefSeq" id="YP_009392365.1">
    <property type="nucleotide sequence ID" value="NC_035262.1"/>
</dbReference>
<evidence type="ECO:0000313" key="1">
    <source>
        <dbReference type="EMBL" id="ARW60927.1"/>
    </source>
</evidence>
<protein>
    <submittedName>
        <fullName evidence="1">Global nitrogen transcriptional regulator</fullName>
    </submittedName>
</protein>
<dbReference type="InterPro" id="IPR036390">
    <property type="entry name" value="WH_DNA-bd_sf"/>
</dbReference>
<gene>
    <name evidence="1" type="primary">ntcA</name>
</gene>
<accession>A0A1Z1M4E2</accession>
<organism evidence="1">
    <name type="scientific">Osmundaria fimbriata</name>
    <name type="common">Red alga</name>
    <name type="synonym">Delesseria fimbriata</name>
    <dbReference type="NCBI Taxonomy" id="228265"/>
    <lineage>
        <taxon>Eukaryota</taxon>
        <taxon>Rhodophyta</taxon>
        <taxon>Florideophyceae</taxon>
        <taxon>Rhodymeniophycidae</taxon>
        <taxon>Ceramiales</taxon>
        <taxon>Rhodomelaceae</taxon>
        <taxon>Amansieae</taxon>
        <taxon>Osmundaria</taxon>
    </lineage>
</organism>
<dbReference type="EMBL" id="MF101415">
    <property type="protein sequence ID" value="ARW60927.1"/>
    <property type="molecule type" value="Genomic_DNA"/>
</dbReference>
<keyword evidence="1" id="KW-0934">Plastid</keyword>
<geneLocation type="chloroplast" evidence="1"/>